<proteinExistence type="predicted"/>
<comment type="caution">
    <text evidence="1">The sequence shown here is derived from an EMBL/GenBank/DDBJ whole genome shotgun (WGS) entry which is preliminary data.</text>
</comment>
<organism evidence="1 2">
    <name type="scientific">Candidatus Muproteobacteria bacterium RBG_16_62_13</name>
    <dbReference type="NCBI Taxonomy" id="1817756"/>
    <lineage>
        <taxon>Bacteria</taxon>
        <taxon>Pseudomonadati</taxon>
        <taxon>Pseudomonadota</taxon>
        <taxon>Candidatus Muproteobacteria</taxon>
    </lineage>
</organism>
<dbReference type="AlphaFoldDB" id="A0A1F6T872"/>
<dbReference type="EMBL" id="MFSQ01000017">
    <property type="protein sequence ID" value="OGI41320.1"/>
    <property type="molecule type" value="Genomic_DNA"/>
</dbReference>
<evidence type="ECO:0000313" key="2">
    <source>
        <dbReference type="Proteomes" id="UP000178379"/>
    </source>
</evidence>
<evidence type="ECO:0000313" key="1">
    <source>
        <dbReference type="EMBL" id="OGI41320.1"/>
    </source>
</evidence>
<name>A0A1F6T872_9PROT</name>
<accession>A0A1F6T872</accession>
<dbReference type="Proteomes" id="UP000178379">
    <property type="component" value="Unassembled WGS sequence"/>
</dbReference>
<reference evidence="1 2" key="1">
    <citation type="journal article" date="2016" name="Nat. Commun.">
        <title>Thousands of microbial genomes shed light on interconnected biogeochemical processes in an aquifer system.</title>
        <authorList>
            <person name="Anantharaman K."/>
            <person name="Brown C.T."/>
            <person name="Hug L.A."/>
            <person name="Sharon I."/>
            <person name="Castelle C.J."/>
            <person name="Probst A.J."/>
            <person name="Thomas B.C."/>
            <person name="Singh A."/>
            <person name="Wilkins M.J."/>
            <person name="Karaoz U."/>
            <person name="Brodie E.L."/>
            <person name="Williams K.H."/>
            <person name="Hubbard S.S."/>
            <person name="Banfield J.F."/>
        </authorList>
    </citation>
    <scope>NUCLEOTIDE SEQUENCE [LARGE SCALE GENOMIC DNA]</scope>
</reference>
<sequence length="63" mass="6630">MADMTLIQGAITGLKTATDIVKGFLDLKTMAEVQGKVIELQKPIGSDSIEMLSGCLEGEKASC</sequence>
<protein>
    <submittedName>
        <fullName evidence="1">Uncharacterized protein</fullName>
    </submittedName>
</protein>
<gene>
    <name evidence="1" type="ORF">A2140_05160</name>
</gene>